<evidence type="ECO:0000256" key="2">
    <source>
        <dbReference type="SAM" id="Phobius"/>
    </source>
</evidence>
<comment type="caution">
    <text evidence="3">The sequence shown here is derived from an EMBL/GenBank/DDBJ whole genome shotgun (WGS) entry which is preliminary data.</text>
</comment>
<keyword evidence="2" id="KW-0812">Transmembrane</keyword>
<name>A0A1Q9F033_SYMMI</name>
<evidence type="ECO:0000256" key="1">
    <source>
        <dbReference type="SAM" id="MobiDB-lite"/>
    </source>
</evidence>
<evidence type="ECO:0000313" key="4">
    <source>
        <dbReference type="Proteomes" id="UP000186817"/>
    </source>
</evidence>
<feature type="compositionally biased region" description="Polar residues" evidence="1">
    <location>
        <begin position="399"/>
        <end position="416"/>
    </location>
</feature>
<feature type="region of interest" description="Disordered" evidence="1">
    <location>
        <begin position="383"/>
        <end position="446"/>
    </location>
</feature>
<feature type="region of interest" description="Disordered" evidence="1">
    <location>
        <begin position="195"/>
        <end position="279"/>
    </location>
</feature>
<evidence type="ECO:0000313" key="3">
    <source>
        <dbReference type="EMBL" id="OLQ13025.1"/>
    </source>
</evidence>
<feature type="compositionally biased region" description="Basic and acidic residues" evidence="1">
    <location>
        <begin position="417"/>
        <end position="429"/>
    </location>
</feature>
<feature type="transmembrane region" description="Helical" evidence="2">
    <location>
        <begin position="130"/>
        <end position="152"/>
    </location>
</feature>
<organism evidence="3 4">
    <name type="scientific">Symbiodinium microadriaticum</name>
    <name type="common">Dinoflagellate</name>
    <name type="synonym">Zooxanthella microadriatica</name>
    <dbReference type="NCBI Taxonomy" id="2951"/>
    <lineage>
        <taxon>Eukaryota</taxon>
        <taxon>Sar</taxon>
        <taxon>Alveolata</taxon>
        <taxon>Dinophyceae</taxon>
        <taxon>Suessiales</taxon>
        <taxon>Symbiodiniaceae</taxon>
        <taxon>Symbiodinium</taxon>
    </lineage>
</organism>
<dbReference type="AlphaFoldDB" id="A0A1Q9F033"/>
<dbReference type="OrthoDB" id="429117at2759"/>
<reference evidence="3 4" key="1">
    <citation type="submission" date="2016-02" db="EMBL/GenBank/DDBJ databases">
        <title>Genome analysis of coral dinoflagellate symbionts highlights evolutionary adaptations to a symbiotic lifestyle.</title>
        <authorList>
            <person name="Aranda M."/>
            <person name="Li Y."/>
            <person name="Liew Y.J."/>
            <person name="Baumgarten S."/>
            <person name="Simakov O."/>
            <person name="Wilson M."/>
            <person name="Piel J."/>
            <person name="Ashoor H."/>
            <person name="Bougouffa S."/>
            <person name="Bajic V.B."/>
            <person name="Ryu T."/>
            <person name="Ravasi T."/>
            <person name="Bayer T."/>
            <person name="Micklem G."/>
            <person name="Kim H."/>
            <person name="Bhak J."/>
            <person name="Lajeunesse T.C."/>
            <person name="Voolstra C.R."/>
        </authorList>
    </citation>
    <scope>NUCLEOTIDE SEQUENCE [LARGE SCALE GENOMIC DNA]</scope>
    <source>
        <strain evidence="3 4">CCMP2467</strain>
    </source>
</reference>
<feature type="compositionally biased region" description="Low complexity" evidence="1">
    <location>
        <begin position="211"/>
        <end position="220"/>
    </location>
</feature>
<gene>
    <name evidence="3" type="ORF">AK812_SmicGene3023</name>
</gene>
<protein>
    <submittedName>
        <fullName evidence="3">Uncharacterized protein</fullName>
    </submittedName>
</protein>
<keyword evidence="2" id="KW-0472">Membrane</keyword>
<feature type="transmembrane region" description="Helical" evidence="2">
    <location>
        <begin position="91"/>
        <end position="124"/>
    </location>
</feature>
<feature type="compositionally biased region" description="Low complexity" evidence="1">
    <location>
        <begin position="384"/>
        <end position="398"/>
    </location>
</feature>
<dbReference type="EMBL" id="LSRX01000034">
    <property type="protein sequence ID" value="OLQ13025.1"/>
    <property type="molecule type" value="Genomic_DNA"/>
</dbReference>
<keyword evidence="4" id="KW-1185">Reference proteome</keyword>
<sequence length="504" mass="54400">MVFRHQRRMRLQQAARPGGALPSSSEDWATCLGCTSLFVMGRPLSAQDIDHHVLGLGSHSPLAMPSRQSLQSMWGEQCSVAGHVQGLFTTIVTIIIIIIIVITIIIVIVINIIIIIIVITIIIVIVINNIIIIIIIVITVIPINCTLVFVLLPSIAKFDSSLQSLRMGKRGKEAAPIPPGIQDLVNATLTRYGRGQPNANRPMATPVRSKAAPPQVNQVPPATPAGVEPATPASTPLKEPNQKKYRSLDSMPSAESLPRLPSFSASSGKATPRHSDTQTTIGTDVLDELARLRISGESAESLEASGDDVAAELLTLLDLKAENELQCSVCFSKLRAKQGFEKDGELFCGAECIAMAESDKARASGHARAGLLISDNGSIESIGESLQSQRSEESLQNLRSGESIQNLRSGESLQSQRSEESVDQGREEPPQEAEPDTDLGCTKEEEDAIMAELAQQLSPLGAEQPPSVAELEQQLPPEVTELKEQLRATQEMLQMRVRSFIASD</sequence>
<accession>A0A1Q9F033</accession>
<dbReference type="Proteomes" id="UP000186817">
    <property type="component" value="Unassembled WGS sequence"/>
</dbReference>
<proteinExistence type="predicted"/>
<keyword evidence="2" id="KW-1133">Transmembrane helix</keyword>